<protein>
    <submittedName>
        <fullName evidence="1">Uncharacterized protein</fullName>
    </submittedName>
</protein>
<keyword evidence="2" id="KW-1185">Reference proteome</keyword>
<comment type="caution">
    <text evidence="1">The sequence shown here is derived from an EMBL/GenBank/DDBJ whole genome shotgun (WGS) entry which is preliminary data.</text>
</comment>
<dbReference type="EMBL" id="CM039433">
    <property type="protein sequence ID" value="KAI4327790.1"/>
    <property type="molecule type" value="Genomic_DNA"/>
</dbReference>
<evidence type="ECO:0000313" key="2">
    <source>
        <dbReference type="Proteomes" id="UP000828941"/>
    </source>
</evidence>
<accession>A0ACB9MUE5</accession>
<gene>
    <name evidence="1" type="ORF">L6164_020212</name>
</gene>
<dbReference type="Proteomes" id="UP000828941">
    <property type="component" value="Chromosome 8"/>
</dbReference>
<proteinExistence type="predicted"/>
<organism evidence="1 2">
    <name type="scientific">Bauhinia variegata</name>
    <name type="common">Purple orchid tree</name>
    <name type="synonym">Phanera variegata</name>
    <dbReference type="NCBI Taxonomy" id="167791"/>
    <lineage>
        <taxon>Eukaryota</taxon>
        <taxon>Viridiplantae</taxon>
        <taxon>Streptophyta</taxon>
        <taxon>Embryophyta</taxon>
        <taxon>Tracheophyta</taxon>
        <taxon>Spermatophyta</taxon>
        <taxon>Magnoliopsida</taxon>
        <taxon>eudicotyledons</taxon>
        <taxon>Gunneridae</taxon>
        <taxon>Pentapetalae</taxon>
        <taxon>rosids</taxon>
        <taxon>fabids</taxon>
        <taxon>Fabales</taxon>
        <taxon>Fabaceae</taxon>
        <taxon>Cercidoideae</taxon>
        <taxon>Cercideae</taxon>
        <taxon>Bauhiniinae</taxon>
        <taxon>Bauhinia</taxon>
    </lineage>
</organism>
<name>A0ACB9MUE5_BAUVA</name>
<evidence type="ECO:0000313" key="1">
    <source>
        <dbReference type="EMBL" id="KAI4327790.1"/>
    </source>
</evidence>
<sequence>MEKLSKLKGKFFKFLLHQPVASVTFHQNPSVSPSRSVAGTPTRTCRSPIRKVPIFPKEARRKFKKGGFGVREPSSPKVSCMGQVQCKNRKHKRVQAETEQRDSASVSGHEKIKKEKLQLLWIFKGSGQGQKQCEKAFASQEKGIISATVSATETTPSFGNMKKFASCRGSLSDFDAKLAPQ</sequence>
<reference evidence="1 2" key="1">
    <citation type="journal article" date="2022" name="DNA Res.">
        <title>Chromosomal-level genome assembly of the orchid tree Bauhinia variegata (Leguminosae; Cercidoideae) supports the allotetraploid origin hypothesis of Bauhinia.</title>
        <authorList>
            <person name="Zhong Y."/>
            <person name="Chen Y."/>
            <person name="Zheng D."/>
            <person name="Pang J."/>
            <person name="Liu Y."/>
            <person name="Luo S."/>
            <person name="Meng S."/>
            <person name="Qian L."/>
            <person name="Wei D."/>
            <person name="Dai S."/>
            <person name="Zhou R."/>
        </authorList>
    </citation>
    <scope>NUCLEOTIDE SEQUENCE [LARGE SCALE GENOMIC DNA]</scope>
    <source>
        <strain evidence="1">BV-YZ2020</strain>
    </source>
</reference>